<dbReference type="EMBL" id="JACHXI010000002">
    <property type="protein sequence ID" value="MBB3102378.1"/>
    <property type="molecule type" value="Genomic_DNA"/>
</dbReference>
<reference evidence="2 3" key="1">
    <citation type="submission" date="2020-08" db="EMBL/GenBank/DDBJ databases">
        <title>Genomic Encyclopedia of Type Strains, Phase III (KMG-III): the genomes of soil and plant-associated and newly described type strains.</title>
        <authorList>
            <person name="Whitman W."/>
        </authorList>
    </citation>
    <scope>NUCLEOTIDE SEQUENCE [LARGE SCALE GENOMIC DNA]</scope>
    <source>
        <strain evidence="2 3">CECT 4462</strain>
    </source>
</reference>
<dbReference type="Gene3D" id="3.10.450.40">
    <property type="match status" value="1"/>
</dbReference>
<sequence length="107" mass="11855">MKAISTAFAIAILALIVLTSGLNMAHARDLGPDEIIRLHDAKTIQPLEKLNAAALAKHPGATISETDLEEEYGRYLYQIELRDAKGVQWELEFDATSGELLRNHQDN</sequence>
<organism evidence="2 3">
    <name type="scientific">Azomonas macrocytogenes</name>
    <name type="common">Azotobacter macrocytogenes</name>
    <dbReference type="NCBI Taxonomy" id="69962"/>
    <lineage>
        <taxon>Bacteria</taxon>
        <taxon>Pseudomonadati</taxon>
        <taxon>Pseudomonadota</taxon>
        <taxon>Gammaproteobacteria</taxon>
        <taxon>Pseudomonadales</taxon>
        <taxon>Pseudomonadaceae</taxon>
        <taxon>Azomonas</taxon>
    </lineage>
</organism>
<proteinExistence type="predicted"/>
<keyword evidence="3" id="KW-1185">Reference proteome</keyword>
<evidence type="ECO:0000313" key="2">
    <source>
        <dbReference type="EMBL" id="MBB3102378.1"/>
    </source>
</evidence>
<dbReference type="InterPro" id="IPR025711">
    <property type="entry name" value="PepSY"/>
</dbReference>
<dbReference type="Pfam" id="PF03413">
    <property type="entry name" value="PepSY"/>
    <property type="match status" value="1"/>
</dbReference>
<feature type="domain" description="PepSY" evidence="1">
    <location>
        <begin position="46"/>
        <end position="102"/>
    </location>
</feature>
<evidence type="ECO:0000259" key="1">
    <source>
        <dbReference type="Pfam" id="PF03413"/>
    </source>
</evidence>
<evidence type="ECO:0000313" key="3">
    <source>
        <dbReference type="Proteomes" id="UP000549250"/>
    </source>
</evidence>
<protein>
    <submittedName>
        <fullName evidence="2">Putative membrane protein YkoI</fullName>
    </submittedName>
</protein>
<name>A0A839SZQ9_AZOMA</name>
<dbReference type="Proteomes" id="UP000549250">
    <property type="component" value="Unassembled WGS sequence"/>
</dbReference>
<accession>A0A839SZQ9</accession>
<gene>
    <name evidence="2" type="ORF">FHR87_000751</name>
</gene>
<comment type="caution">
    <text evidence="2">The sequence shown here is derived from an EMBL/GenBank/DDBJ whole genome shotgun (WGS) entry which is preliminary data.</text>
</comment>
<dbReference type="AlphaFoldDB" id="A0A839SZQ9"/>
<dbReference type="RefSeq" id="WP_183165368.1">
    <property type="nucleotide sequence ID" value="NZ_JACHXI010000002.1"/>
</dbReference>